<feature type="domain" description="HD Cas3-type" evidence="10">
    <location>
        <begin position="22"/>
        <end position="191"/>
    </location>
</feature>
<dbReference type="Pfam" id="PF18019">
    <property type="entry name" value="Cas3_HD"/>
    <property type="match status" value="1"/>
</dbReference>
<dbReference type="EMBL" id="LYXE01000170">
    <property type="protein sequence ID" value="PDV97012.1"/>
    <property type="molecule type" value="Genomic_DNA"/>
</dbReference>
<dbReference type="GO" id="GO:0051607">
    <property type="term" value="P:defense response to virus"/>
    <property type="evidence" value="ECO:0007669"/>
    <property type="project" value="UniProtKB-KW"/>
</dbReference>
<keyword evidence="11" id="KW-0255">Endonuclease</keyword>
<dbReference type="GO" id="GO:0004519">
    <property type="term" value="F:endonuclease activity"/>
    <property type="evidence" value="ECO:0007669"/>
    <property type="project" value="UniProtKB-KW"/>
</dbReference>
<evidence type="ECO:0000256" key="6">
    <source>
        <dbReference type="ARBA" id="ARBA00022806"/>
    </source>
</evidence>
<dbReference type="GO" id="GO:0003676">
    <property type="term" value="F:nucleic acid binding"/>
    <property type="evidence" value="ECO:0007669"/>
    <property type="project" value="InterPro"/>
</dbReference>
<keyword evidence="8" id="KW-0051">Antiviral defense</keyword>
<keyword evidence="12" id="KW-1185">Reference proteome</keyword>
<dbReference type="GO" id="GO:0005524">
    <property type="term" value="F:ATP binding"/>
    <property type="evidence" value="ECO:0007669"/>
    <property type="project" value="UniProtKB-KW"/>
</dbReference>
<evidence type="ECO:0000313" key="11">
    <source>
        <dbReference type="EMBL" id="PDV97012.1"/>
    </source>
</evidence>
<evidence type="ECO:0000256" key="1">
    <source>
        <dbReference type="ARBA" id="ARBA00006847"/>
    </source>
</evidence>
<dbReference type="CDD" id="cd17930">
    <property type="entry name" value="DEXHc_cas3"/>
    <property type="match status" value="1"/>
</dbReference>
<evidence type="ECO:0000256" key="7">
    <source>
        <dbReference type="ARBA" id="ARBA00022840"/>
    </source>
</evidence>
<dbReference type="SUPFAM" id="SSF52540">
    <property type="entry name" value="P-loop containing nucleoside triphosphate hydrolases"/>
    <property type="match status" value="1"/>
</dbReference>
<keyword evidence="7" id="KW-0067">ATP-binding</keyword>
<dbReference type="Proteomes" id="UP000220922">
    <property type="component" value="Unassembled WGS sequence"/>
</dbReference>
<keyword evidence="6" id="KW-0347">Helicase</keyword>
<evidence type="ECO:0000259" key="10">
    <source>
        <dbReference type="PROSITE" id="PS51643"/>
    </source>
</evidence>
<organism evidence="11 12">
    <name type="scientific">Candidatus Chloroploca asiatica</name>
    <dbReference type="NCBI Taxonomy" id="1506545"/>
    <lineage>
        <taxon>Bacteria</taxon>
        <taxon>Bacillati</taxon>
        <taxon>Chloroflexota</taxon>
        <taxon>Chloroflexia</taxon>
        <taxon>Chloroflexales</taxon>
        <taxon>Chloroflexineae</taxon>
        <taxon>Oscillochloridaceae</taxon>
        <taxon>Candidatus Chloroploca</taxon>
    </lineage>
</organism>
<keyword evidence="5" id="KW-0378">Hydrolase</keyword>
<keyword evidence="4" id="KW-0547">Nucleotide-binding</keyword>
<protein>
    <submittedName>
        <fullName evidence="11">CRISPR-associated endonuclease Cas3</fullName>
    </submittedName>
</protein>
<evidence type="ECO:0000313" key="12">
    <source>
        <dbReference type="Proteomes" id="UP000220922"/>
    </source>
</evidence>
<dbReference type="SUPFAM" id="SSF109604">
    <property type="entry name" value="HD-domain/PDEase-like"/>
    <property type="match status" value="1"/>
</dbReference>
<sequence length="746" mass="83545">MYGIEHTTSPDDELVAHTPAHGSTAWHTLSGHLKRVAELTREFAEPFGAGTLGYYLGLWHDIGKSRPAFQAYLRQCYANPTRKQRGPDHKAAGATFATRHMDALALLIQGHHGGLNTLVECRTWLKERQTKDLEPDGKTSSVEEAIRRVQVLLPEIEPTKPLEGPSFVKDSRGSEFFLRMLFSALVDADYLDTEAHMNQQRAKLRGSSVTMADLLARFMVNQKHLEANRQTTFVNTARDAMYQACVAAAELPPGLFRLAIPTGGGKTRSGMVFGLQHAVHHGLRRIIVAVPFISITEQTAEEYRAIFEHEDDSEPLVLEHHSGVTGRDDHEYSPEARWQRLAAENWDAPVVVTTTVQLFESMFAHQTGRCRKLHRLARSVIILDEAQALPAGMLAPILDGLKELCTNYGSTVVLSTATQPAFEHIKAFADLRAHEIIPDAVQWFRALKRVEYEWHIEQPLAWADIAKMLHAHPQALVVVNTKKDALALLEAMEDPTAIHLSTLLCGAHRRDVIAQVKARLQNGLPCRLISTQVIEAGVDLDFPLVFRAFGPLDRVIQAAGRCNREGLLERGRVVVFEPVDGGIPSGAYRTATDVTRTLVGGVGVDLDAPDDLRRYFRELFASIDLDSKQIQVLREQLNYPEVAKRFHLIDEAIEHVVVTTYPPDNDVIHQYVQDALTLLREEPAQARTAIRRLQPYLVSIPLREAQQHRKSGLIEELPLEGIGIWHGQYDHIRGLVPDDERSLMIF</sequence>
<dbReference type="GO" id="GO:0004386">
    <property type="term" value="F:helicase activity"/>
    <property type="evidence" value="ECO:0007669"/>
    <property type="project" value="UniProtKB-KW"/>
</dbReference>
<feature type="domain" description="Helicase ATP-binding" evidence="9">
    <location>
        <begin position="247"/>
        <end position="437"/>
    </location>
</feature>
<comment type="similarity">
    <text evidence="1">In the N-terminal section; belongs to the CRISPR-associated nuclease Cas3-HD family.</text>
</comment>
<evidence type="ECO:0000256" key="4">
    <source>
        <dbReference type="ARBA" id="ARBA00022741"/>
    </source>
</evidence>
<dbReference type="SMART" id="SM00487">
    <property type="entry name" value="DEXDc"/>
    <property type="match status" value="1"/>
</dbReference>
<dbReference type="PROSITE" id="PS51643">
    <property type="entry name" value="HD_CAS3"/>
    <property type="match status" value="1"/>
</dbReference>
<dbReference type="InterPro" id="IPR014001">
    <property type="entry name" value="Helicase_ATP-bd"/>
</dbReference>
<dbReference type="InterPro" id="IPR027417">
    <property type="entry name" value="P-loop_NTPase"/>
</dbReference>
<accession>A0A2H3KT20</accession>
<evidence type="ECO:0000256" key="2">
    <source>
        <dbReference type="ARBA" id="ARBA00009046"/>
    </source>
</evidence>
<evidence type="ECO:0000259" key="9">
    <source>
        <dbReference type="PROSITE" id="PS51192"/>
    </source>
</evidence>
<dbReference type="Pfam" id="PF00270">
    <property type="entry name" value="DEAD"/>
    <property type="match status" value="1"/>
</dbReference>
<keyword evidence="3" id="KW-0479">Metal-binding</keyword>
<dbReference type="Pfam" id="PF22590">
    <property type="entry name" value="Cas3-like_C_2"/>
    <property type="match status" value="1"/>
</dbReference>
<dbReference type="GO" id="GO:0016787">
    <property type="term" value="F:hydrolase activity"/>
    <property type="evidence" value="ECO:0007669"/>
    <property type="project" value="UniProtKB-KW"/>
</dbReference>
<dbReference type="InterPro" id="IPR038257">
    <property type="entry name" value="CRISPR-assoc_Cas3_HD_sf"/>
</dbReference>
<dbReference type="InterPro" id="IPR006483">
    <property type="entry name" value="CRISPR-assoc_Cas3_HD"/>
</dbReference>
<evidence type="ECO:0000256" key="8">
    <source>
        <dbReference type="ARBA" id="ARBA00023118"/>
    </source>
</evidence>
<dbReference type="PROSITE" id="PS51192">
    <property type="entry name" value="HELICASE_ATP_BIND_1"/>
    <property type="match status" value="1"/>
</dbReference>
<dbReference type="Gene3D" id="1.10.3210.30">
    <property type="match status" value="1"/>
</dbReference>
<dbReference type="InterPro" id="IPR054712">
    <property type="entry name" value="Cas3-like_dom"/>
</dbReference>
<dbReference type="InterPro" id="IPR011545">
    <property type="entry name" value="DEAD/DEAH_box_helicase_dom"/>
</dbReference>
<dbReference type="AlphaFoldDB" id="A0A2H3KT20"/>
<evidence type="ECO:0000256" key="5">
    <source>
        <dbReference type="ARBA" id="ARBA00022801"/>
    </source>
</evidence>
<dbReference type="Gene3D" id="3.40.50.300">
    <property type="entry name" value="P-loop containing nucleotide triphosphate hydrolases"/>
    <property type="match status" value="2"/>
</dbReference>
<evidence type="ECO:0000256" key="3">
    <source>
        <dbReference type="ARBA" id="ARBA00022723"/>
    </source>
</evidence>
<proteinExistence type="inferred from homology"/>
<dbReference type="NCBIfam" id="TIGR01596">
    <property type="entry name" value="cas3_HD"/>
    <property type="match status" value="1"/>
</dbReference>
<gene>
    <name evidence="11" type="ORF">A9Q02_05180</name>
</gene>
<comment type="similarity">
    <text evidence="2">In the central section; belongs to the CRISPR-associated helicase Cas3 family.</text>
</comment>
<reference evidence="11 12" key="1">
    <citation type="submission" date="2016-05" db="EMBL/GenBank/DDBJ databases">
        <authorList>
            <person name="Lavstsen T."/>
            <person name="Jespersen J.S."/>
        </authorList>
    </citation>
    <scope>NUCLEOTIDE SEQUENCE [LARGE SCALE GENOMIC DNA]</scope>
    <source>
        <strain evidence="11 12">B7-9</strain>
    </source>
</reference>
<keyword evidence="11" id="KW-0540">Nuclease</keyword>
<name>A0A2H3KT20_9CHLR</name>
<dbReference type="CDD" id="cd09641">
    <property type="entry name" value="Cas3''_I"/>
    <property type="match status" value="1"/>
</dbReference>
<dbReference type="GO" id="GO:0046872">
    <property type="term" value="F:metal ion binding"/>
    <property type="evidence" value="ECO:0007669"/>
    <property type="project" value="UniProtKB-KW"/>
</dbReference>
<comment type="caution">
    <text evidence="11">The sequence shown here is derived from an EMBL/GenBank/DDBJ whole genome shotgun (WGS) entry which is preliminary data.</text>
</comment>